<dbReference type="Proteomes" id="UP000315400">
    <property type="component" value="Unassembled WGS sequence"/>
</dbReference>
<dbReference type="GO" id="GO:0005829">
    <property type="term" value="C:cytosol"/>
    <property type="evidence" value="ECO:0007669"/>
    <property type="project" value="TreeGrafter"/>
</dbReference>
<dbReference type="STRING" id="1260251.SPISAL_01725"/>
<dbReference type="CDD" id="cd00886">
    <property type="entry name" value="MogA_MoaB"/>
    <property type="match status" value="1"/>
</dbReference>
<dbReference type="PANTHER" id="PTHR43232">
    <property type="entry name" value="MOLYBDENUM COFACTOR BIOSYNTHESIS PROTEIN B"/>
    <property type="match status" value="1"/>
</dbReference>
<dbReference type="Gene3D" id="3.40.980.10">
    <property type="entry name" value="MoaB/Mog-like domain"/>
    <property type="match status" value="1"/>
</dbReference>
<reference evidence="4 5" key="1">
    <citation type="submission" date="2019-06" db="EMBL/GenBank/DDBJ databases">
        <title>Metagenome assembled Genome of Spiribacter salinus SL48-SHIP from the microbial mat of Salt Lake 48 (Novosibirsk region, Russia).</title>
        <authorList>
            <person name="Shipova A."/>
            <person name="Rozanov A.S."/>
            <person name="Bryanskaya A.V."/>
            <person name="Peltek S.E."/>
        </authorList>
    </citation>
    <scope>NUCLEOTIDE SEQUENCE [LARGE SCALE GENOMIC DNA]</scope>
    <source>
        <strain evidence="4">SL48-SHIP-2</strain>
    </source>
</reference>
<dbReference type="PANTHER" id="PTHR43232:SF2">
    <property type="entry name" value="MOLYBDENUM COFACTOR BIOSYNTHESIS PROTEIN B"/>
    <property type="match status" value="1"/>
</dbReference>
<accession>A0A540VT74</accession>
<feature type="domain" description="MoaB/Mog" evidence="3">
    <location>
        <begin position="14"/>
        <end position="158"/>
    </location>
</feature>
<dbReference type="PIRSF" id="PIRSF006443">
    <property type="entry name" value="MoaB"/>
    <property type="match status" value="1"/>
</dbReference>
<evidence type="ECO:0000256" key="2">
    <source>
        <dbReference type="PIRNR" id="PIRNR006443"/>
    </source>
</evidence>
<protein>
    <recommendedName>
        <fullName evidence="1 2">Molybdenum cofactor biosynthesis protein B</fullName>
    </recommendedName>
</protein>
<dbReference type="InterPro" id="IPR013484">
    <property type="entry name" value="MoaB_proteobac"/>
</dbReference>
<dbReference type="InterPro" id="IPR036425">
    <property type="entry name" value="MoaB/Mog-like_dom_sf"/>
</dbReference>
<comment type="function">
    <text evidence="2">May be involved in the biosynthesis of molybdopterin.</text>
</comment>
<dbReference type="SMART" id="SM00852">
    <property type="entry name" value="MoCF_biosynth"/>
    <property type="match status" value="1"/>
</dbReference>
<proteinExistence type="inferred from homology"/>
<keyword evidence="2" id="KW-0501">Molybdenum cofactor biosynthesis</keyword>
<evidence type="ECO:0000259" key="3">
    <source>
        <dbReference type="SMART" id="SM00852"/>
    </source>
</evidence>
<dbReference type="InterPro" id="IPR012245">
    <property type="entry name" value="MoaB"/>
</dbReference>
<dbReference type="UniPathway" id="UPA00344"/>
<sequence>MTASQREFVPLAIAILTVSDTRGRAEDRSGQTLTDLAEGAGHHVAERQIVIDDRYRIREVVSRWIADAAVQVVLATGGTGFTARDVTPEAVRVLFDREIPGFGELFRQISREKIGTSMLQSRVVAGVANATLVAALPGSPGACRDGWEGILADQLDVRHRPCNLAELAIGA</sequence>
<dbReference type="InterPro" id="IPR001453">
    <property type="entry name" value="MoaB/Mog_dom"/>
</dbReference>
<dbReference type="EMBL" id="VIFK01000030">
    <property type="protein sequence ID" value="TQE99960.1"/>
    <property type="molecule type" value="Genomic_DNA"/>
</dbReference>
<comment type="caution">
    <text evidence="4">The sequence shown here is derived from an EMBL/GenBank/DDBJ whole genome shotgun (WGS) entry which is preliminary data.</text>
</comment>
<dbReference type="NCBIfam" id="TIGR00177">
    <property type="entry name" value="molyb_syn"/>
    <property type="match status" value="1"/>
</dbReference>
<dbReference type="AlphaFoldDB" id="A0A540VT74"/>
<dbReference type="NCBIfam" id="TIGR02667">
    <property type="entry name" value="moaB_proteo"/>
    <property type="match status" value="1"/>
</dbReference>
<comment type="pathway">
    <text evidence="2">Cofactor biosynthesis; molybdopterin biosynthesis.</text>
</comment>
<gene>
    <name evidence="4" type="primary">moaB</name>
    <name evidence="4" type="ORF">FKY71_05850</name>
</gene>
<dbReference type="SUPFAM" id="SSF53218">
    <property type="entry name" value="Molybdenum cofactor biosynthesis proteins"/>
    <property type="match status" value="1"/>
</dbReference>
<dbReference type="Pfam" id="PF00994">
    <property type="entry name" value="MoCF_biosynth"/>
    <property type="match status" value="1"/>
</dbReference>
<evidence type="ECO:0000313" key="5">
    <source>
        <dbReference type="Proteomes" id="UP000315400"/>
    </source>
</evidence>
<evidence type="ECO:0000313" key="4">
    <source>
        <dbReference type="EMBL" id="TQE99960.1"/>
    </source>
</evidence>
<name>A0A540VT74_9GAMM</name>
<dbReference type="GO" id="GO:0006777">
    <property type="term" value="P:Mo-molybdopterin cofactor biosynthetic process"/>
    <property type="evidence" value="ECO:0007669"/>
    <property type="project" value="UniProtKB-UniRule"/>
</dbReference>
<comment type="similarity">
    <text evidence="2">Belongs to the MoaB/Mog family.</text>
</comment>
<organism evidence="4 5">
    <name type="scientific">Spiribacter salinus</name>
    <dbReference type="NCBI Taxonomy" id="1335746"/>
    <lineage>
        <taxon>Bacteria</taxon>
        <taxon>Pseudomonadati</taxon>
        <taxon>Pseudomonadota</taxon>
        <taxon>Gammaproteobacteria</taxon>
        <taxon>Chromatiales</taxon>
        <taxon>Ectothiorhodospiraceae</taxon>
        <taxon>Spiribacter</taxon>
    </lineage>
</organism>
<evidence type="ECO:0000256" key="1">
    <source>
        <dbReference type="ARBA" id="ARBA00015262"/>
    </source>
</evidence>